<feature type="compositionally biased region" description="Polar residues" evidence="1">
    <location>
        <begin position="204"/>
        <end position="235"/>
    </location>
</feature>
<evidence type="ECO:0000256" key="1">
    <source>
        <dbReference type="SAM" id="MobiDB-lite"/>
    </source>
</evidence>
<dbReference type="PANTHER" id="PTHR44137:SF57">
    <property type="entry name" value="CHAPERONE DNAJ-DOMAIN PROTEIN"/>
    <property type="match status" value="1"/>
</dbReference>
<feature type="compositionally biased region" description="Acidic residues" evidence="1">
    <location>
        <begin position="295"/>
        <end position="308"/>
    </location>
</feature>
<feature type="compositionally biased region" description="Polar residues" evidence="1">
    <location>
        <begin position="501"/>
        <end position="514"/>
    </location>
</feature>
<dbReference type="PROSITE" id="PS50076">
    <property type="entry name" value="DNAJ_2"/>
    <property type="match status" value="1"/>
</dbReference>
<dbReference type="AlphaFoldDB" id="A0A6D2L5V8"/>
<feature type="region of interest" description="Disordered" evidence="1">
    <location>
        <begin position="486"/>
        <end position="514"/>
    </location>
</feature>
<protein>
    <recommendedName>
        <fullName evidence="2">J domain-containing protein</fullName>
    </recommendedName>
</protein>
<organism evidence="3 4">
    <name type="scientific">Microthlaspi erraticum</name>
    <dbReference type="NCBI Taxonomy" id="1685480"/>
    <lineage>
        <taxon>Eukaryota</taxon>
        <taxon>Viridiplantae</taxon>
        <taxon>Streptophyta</taxon>
        <taxon>Embryophyta</taxon>
        <taxon>Tracheophyta</taxon>
        <taxon>Spermatophyta</taxon>
        <taxon>Magnoliopsida</taxon>
        <taxon>eudicotyledons</taxon>
        <taxon>Gunneridae</taxon>
        <taxon>Pentapetalae</taxon>
        <taxon>rosids</taxon>
        <taxon>malvids</taxon>
        <taxon>Brassicales</taxon>
        <taxon>Brassicaceae</taxon>
        <taxon>Coluteocarpeae</taxon>
        <taxon>Microthlaspi</taxon>
    </lineage>
</organism>
<sequence>MDEETDNHVLYLEERIRKGDSFNLTEWPKGDATLELLVPKQPKPKAAPRKKRTAATKLSDDSPTSQLLKENQLLEEEANQLKAELERLERRLNTSSTMSESATSPCSERDGVDATEMSCEDRLLKPRNIPTPTQTFVEGTSTSLEEVNVASLLLSLQEGTSTSLEEVNVASLLLSLQAQRLTPTEPSPAKETDYTTEVALTTQTDISLPPSTEGPTTPNNSQGQQLATPQGSPANETDKEVGVTTQTDTTLPQSNQGPTPPTNNQHNSPTKKRKLTPSDSETMPNKKAVDRTEEMAEPEQEPAQEEETGQNVEGGRGHEGSNLVGCGAETRTPADDASITAEVVLDSPPAEHDPIQQDSADPIININKAEALRAKDMAQDLMRNSHFSTARTVAAKAREMDKTLEKIDHMIMVCDVHCALSESRNETDWYKILQVDQNADYAAIKKQYNKLARYLHPDKNKFPGAESAFNTITEARSVLLDNTKRIKYDDDRKGKTPAPSPQHQASYTQPVSKTNVDVEAANSFTTGLRPEYLREC</sequence>
<feature type="domain" description="J" evidence="2">
    <location>
        <begin position="428"/>
        <end position="492"/>
    </location>
</feature>
<dbReference type="Proteomes" id="UP000467841">
    <property type="component" value="Unassembled WGS sequence"/>
</dbReference>
<evidence type="ECO:0000259" key="2">
    <source>
        <dbReference type="PROSITE" id="PS50076"/>
    </source>
</evidence>
<dbReference type="SUPFAM" id="SSF46565">
    <property type="entry name" value="Chaperone J-domain"/>
    <property type="match status" value="1"/>
</dbReference>
<comment type="caution">
    <text evidence="3">The sequence shown here is derived from an EMBL/GenBank/DDBJ whole genome shotgun (WGS) entry which is preliminary data.</text>
</comment>
<dbReference type="OrthoDB" id="10250354at2759"/>
<dbReference type="InterPro" id="IPR036869">
    <property type="entry name" value="J_dom_sf"/>
</dbReference>
<accession>A0A6D2L5V8</accession>
<dbReference type="Pfam" id="PF00226">
    <property type="entry name" value="DnaJ"/>
    <property type="match status" value="1"/>
</dbReference>
<reference evidence="3" key="1">
    <citation type="submission" date="2020-01" db="EMBL/GenBank/DDBJ databases">
        <authorList>
            <person name="Mishra B."/>
        </authorList>
    </citation>
    <scope>NUCLEOTIDE SEQUENCE [LARGE SCALE GENOMIC DNA]</scope>
</reference>
<name>A0A6D2L5V8_9BRAS</name>
<feature type="compositionally biased region" description="Polar residues" evidence="1">
    <location>
        <begin position="93"/>
        <end position="106"/>
    </location>
</feature>
<dbReference type="CDD" id="cd06257">
    <property type="entry name" value="DnaJ"/>
    <property type="match status" value="1"/>
</dbReference>
<evidence type="ECO:0000313" key="4">
    <source>
        <dbReference type="Proteomes" id="UP000467841"/>
    </source>
</evidence>
<feature type="compositionally biased region" description="Polar residues" evidence="1">
    <location>
        <begin position="243"/>
        <end position="268"/>
    </location>
</feature>
<dbReference type="PRINTS" id="PR00625">
    <property type="entry name" value="JDOMAIN"/>
</dbReference>
<gene>
    <name evidence="3" type="ORF">MERR_LOCUS43851</name>
</gene>
<dbReference type="Gene3D" id="1.10.287.110">
    <property type="entry name" value="DnaJ domain"/>
    <property type="match status" value="1"/>
</dbReference>
<feature type="region of interest" description="Disordered" evidence="1">
    <location>
        <begin position="35"/>
        <end position="73"/>
    </location>
</feature>
<dbReference type="PANTHER" id="PTHR44137">
    <property type="entry name" value="BNAC03G44070D PROTEIN"/>
    <property type="match status" value="1"/>
</dbReference>
<dbReference type="EMBL" id="CACVBM020001651">
    <property type="protein sequence ID" value="CAA7056615.1"/>
    <property type="molecule type" value="Genomic_DNA"/>
</dbReference>
<proteinExistence type="predicted"/>
<dbReference type="SMART" id="SM00271">
    <property type="entry name" value="DnaJ"/>
    <property type="match status" value="1"/>
</dbReference>
<keyword evidence="4" id="KW-1185">Reference proteome</keyword>
<feature type="region of interest" description="Disordered" evidence="1">
    <location>
        <begin position="93"/>
        <end position="112"/>
    </location>
</feature>
<evidence type="ECO:0000313" key="3">
    <source>
        <dbReference type="EMBL" id="CAA7056615.1"/>
    </source>
</evidence>
<feature type="compositionally biased region" description="Basic residues" evidence="1">
    <location>
        <begin position="42"/>
        <end position="54"/>
    </location>
</feature>
<dbReference type="InterPro" id="IPR001623">
    <property type="entry name" value="DnaJ_domain"/>
</dbReference>
<feature type="region of interest" description="Disordered" evidence="1">
    <location>
        <begin position="204"/>
        <end position="331"/>
    </location>
</feature>